<evidence type="ECO:0000313" key="3">
    <source>
        <dbReference type="Proteomes" id="UP001335100"/>
    </source>
</evidence>
<dbReference type="Gene3D" id="3.40.50.1820">
    <property type="entry name" value="alpha/beta hydrolase"/>
    <property type="match status" value="1"/>
</dbReference>
<feature type="chain" id="PRO_5046080553" description="AB hydrolase-1 domain-containing protein" evidence="1">
    <location>
        <begin position="21"/>
        <end position="346"/>
    </location>
</feature>
<organism evidence="2 3">
    <name type="scientific">Pseudomonas ulcerans</name>
    <dbReference type="NCBI Taxonomy" id="3115852"/>
    <lineage>
        <taxon>Bacteria</taxon>
        <taxon>Pseudomonadati</taxon>
        <taxon>Pseudomonadota</taxon>
        <taxon>Gammaproteobacteria</taxon>
        <taxon>Pseudomonadales</taxon>
        <taxon>Pseudomonadaceae</taxon>
        <taxon>Pseudomonas</taxon>
    </lineage>
</organism>
<dbReference type="RefSeq" id="WP_330074772.1">
    <property type="nucleotide sequence ID" value="NZ_JAZDQJ010000011.1"/>
</dbReference>
<proteinExistence type="predicted"/>
<feature type="signal peptide" evidence="1">
    <location>
        <begin position="1"/>
        <end position="20"/>
    </location>
</feature>
<reference evidence="2 3" key="1">
    <citation type="submission" date="2024-01" db="EMBL/GenBank/DDBJ databases">
        <title>Unpublished Manusciprt.</title>
        <authorList>
            <person name="Duman M."/>
            <person name="Valdes E.G."/>
            <person name="Ajmi N."/>
            <person name="Altun S."/>
            <person name="Saticioglu I.B."/>
        </authorList>
    </citation>
    <scope>NUCLEOTIDE SEQUENCE [LARGE SCALE GENOMIC DNA]</scope>
    <source>
        <strain evidence="2 3">148P</strain>
    </source>
</reference>
<name>A0ABU7HR25_9PSED</name>
<evidence type="ECO:0000256" key="1">
    <source>
        <dbReference type="SAM" id="SignalP"/>
    </source>
</evidence>
<gene>
    <name evidence="2" type="ORF">V0R50_12185</name>
</gene>
<sequence length="346" mass="36810">MKPVSWLLFVLLFIVRAALAQDCERAVGSDCLRAFDLPGAAGRLHYYSSRGPGEGMPQAALVVLHGHPRDAGRSFAAGLEATQAAGQLPDTLVIAPLYQVGDAARCHSPGVPAARAGDALWTCASWLAGEPSLGAHPVSAFAALDALVVELVRQWPGLRQITLAGFSAGAQMLQHSIGFAAPPPAGVEVRYVIADPGSWLYFDPLRPVAGGAGYAFRQPAPGCPGYDDWKYGTHALPAWLPRSAAEARARYGTARIDYLVGERDDSAAKGAYYRVLDKSCAAQLQGPFRLQRAQAYVAYEKALLKPVQPRRMVVVPGCGHDVSCVLTSPEARNVLFPAVSSSQPLR</sequence>
<dbReference type="EMBL" id="JAZDQJ010000011">
    <property type="protein sequence ID" value="MEE1933983.1"/>
    <property type="molecule type" value="Genomic_DNA"/>
</dbReference>
<evidence type="ECO:0000313" key="2">
    <source>
        <dbReference type="EMBL" id="MEE1933983.1"/>
    </source>
</evidence>
<dbReference type="SUPFAM" id="SSF53474">
    <property type="entry name" value="alpha/beta-Hydrolases"/>
    <property type="match status" value="1"/>
</dbReference>
<comment type="caution">
    <text evidence="2">The sequence shown here is derived from an EMBL/GenBank/DDBJ whole genome shotgun (WGS) entry which is preliminary data.</text>
</comment>
<accession>A0ABU7HR25</accession>
<evidence type="ECO:0008006" key="4">
    <source>
        <dbReference type="Google" id="ProtNLM"/>
    </source>
</evidence>
<keyword evidence="1" id="KW-0732">Signal</keyword>
<protein>
    <recommendedName>
        <fullName evidence="4">AB hydrolase-1 domain-containing protein</fullName>
    </recommendedName>
</protein>
<dbReference type="PANTHER" id="PTHR35560:SF3">
    <property type="entry name" value="PEPTIDASE S9 PROLYL OLIGOPEPTIDASE CATALYTIC DOMAIN-CONTAINING PROTEIN"/>
    <property type="match status" value="1"/>
</dbReference>
<dbReference type="Proteomes" id="UP001335100">
    <property type="component" value="Unassembled WGS sequence"/>
</dbReference>
<dbReference type="InterPro" id="IPR029058">
    <property type="entry name" value="AB_hydrolase_fold"/>
</dbReference>
<dbReference type="PANTHER" id="PTHR35560">
    <property type="entry name" value="BLL0132 PROTEIN"/>
    <property type="match status" value="1"/>
</dbReference>
<keyword evidence="3" id="KW-1185">Reference proteome</keyword>